<dbReference type="Proteomes" id="UP000825890">
    <property type="component" value="Unassembled WGS sequence"/>
</dbReference>
<reference evidence="1 2" key="1">
    <citation type="submission" date="2021-01" db="EMBL/GenBank/DDBJ databases">
        <title>Cercospora kikuchii MAFF 305040 whole genome shotgun sequence.</title>
        <authorList>
            <person name="Kashiwa T."/>
            <person name="Suzuki T."/>
        </authorList>
    </citation>
    <scope>NUCLEOTIDE SEQUENCE [LARGE SCALE GENOMIC DNA]</scope>
    <source>
        <strain evidence="1 2">MAFF 305040</strain>
    </source>
</reference>
<evidence type="ECO:0000313" key="1">
    <source>
        <dbReference type="EMBL" id="GIZ49848.1"/>
    </source>
</evidence>
<protein>
    <submittedName>
        <fullName evidence="1">Uncharacterized protein</fullName>
    </submittedName>
</protein>
<name>A0A9P3FMS5_9PEZI</name>
<accession>A0A9P3FMS5</accession>
<proteinExistence type="predicted"/>
<dbReference type="EMBL" id="BOLY01000009">
    <property type="protein sequence ID" value="GIZ49848.1"/>
    <property type="molecule type" value="Genomic_DNA"/>
</dbReference>
<dbReference type="RefSeq" id="XP_044664335.1">
    <property type="nucleotide sequence ID" value="XM_044808400.1"/>
</dbReference>
<comment type="caution">
    <text evidence="1">The sequence shown here is derived from an EMBL/GenBank/DDBJ whole genome shotgun (WGS) entry which is preliminary data.</text>
</comment>
<organism evidence="1 2">
    <name type="scientific">Cercospora kikuchii</name>
    <dbReference type="NCBI Taxonomy" id="84275"/>
    <lineage>
        <taxon>Eukaryota</taxon>
        <taxon>Fungi</taxon>
        <taxon>Dikarya</taxon>
        <taxon>Ascomycota</taxon>
        <taxon>Pezizomycotina</taxon>
        <taxon>Dothideomycetes</taxon>
        <taxon>Dothideomycetidae</taxon>
        <taxon>Mycosphaerellales</taxon>
        <taxon>Mycosphaerellaceae</taxon>
        <taxon>Cercospora</taxon>
    </lineage>
</organism>
<gene>
    <name evidence="1" type="ORF">CKM354_001286700</name>
</gene>
<evidence type="ECO:0000313" key="2">
    <source>
        <dbReference type="Proteomes" id="UP000825890"/>
    </source>
</evidence>
<keyword evidence="2" id="KW-1185">Reference proteome</keyword>
<dbReference type="AlphaFoldDB" id="A0A9P3FMS5"/>
<dbReference type="GeneID" id="68298442"/>
<sequence length="118" mass="12563">MRTNWLEDVEAASAVAGAAVLCSVFAQRSFTQHSVLTSEIVCWSLLPILLTAGETPGSTIPTLSDYSNIRGKSVGEWPGRVFAAIDSTVGHCSDMSPVRASRVANLLPWLFVSPSLGK</sequence>